<gene>
    <name evidence="6" type="ORF">HD597_004045</name>
</gene>
<dbReference type="CDD" id="cd00200">
    <property type="entry name" value="WD40"/>
    <property type="match status" value="2"/>
</dbReference>
<keyword evidence="1 3" id="KW-0853">WD repeat</keyword>
<evidence type="ECO:0000256" key="4">
    <source>
        <dbReference type="SAM" id="MobiDB-lite"/>
    </source>
</evidence>
<feature type="region of interest" description="Disordered" evidence="4">
    <location>
        <begin position="191"/>
        <end position="213"/>
    </location>
</feature>
<dbReference type="PROSITE" id="PS50082">
    <property type="entry name" value="WD_REPEATS_2"/>
    <property type="match status" value="13"/>
</dbReference>
<evidence type="ECO:0000259" key="5">
    <source>
        <dbReference type="Pfam" id="PF20703"/>
    </source>
</evidence>
<dbReference type="InterPro" id="IPR036322">
    <property type="entry name" value="WD40_repeat_dom_sf"/>
</dbReference>
<evidence type="ECO:0000313" key="7">
    <source>
        <dbReference type="Proteomes" id="UP001139648"/>
    </source>
</evidence>
<feature type="repeat" description="WD" evidence="3">
    <location>
        <begin position="1060"/>
        <end position="1101"/>
    </location>
</feature>
<evidence type="ECO:0000256" key="3">
    <source>
        <dbReference type="PROSITE-ProRule" id="PRU00221"/>
    </source>
</evidence>
<dbReference type="PROSITE" id="PS00678">
    <property type="entry name" value="WD_REPEATS_1"/>
    <property type="match status" value="7"/>
</dbReference>
<dbReference type="InterPro" id="IPR049052">
    <property type="entry name" value="nSTAND1"/>
</dbReference>
<evidence type="ECO:0000256" key="1">
    <source>
        <dbReference type="ARBA" id="ARBA00022574"/>
    </source>
</evidence>
<dbReference type="SUPFAM" id="SSF50978">
    <property type="entry name" value="WD40 repeat-like"/>
    <property type="match status" value="2"/>
</dbReference>
<feature type="repeat" description="WD" evidence="3">
    <location>
        <begin position="894"/>
        <end position="929"/>
    </location>
</feature>
<dbReference type="InterPro" id="IPR027417">
    <property type="entry name" value="P-loop_NTPase"/>
</dbReference>
<dbReference type="InterPro" id="IPR020472">
    <property type="entry name" value="WD40_PAC1"/>
</dbReference>
<organism evidence="6 7">
    <name type="scientific">Nonomuraea thailandensis</name>
    <dbReference type="NCBI Taxonomy" id="1188745"/>
    <lineage>
        <taxon>Bacteria</taxon>
        <taxon>Bacillati</taxon>
        <taxon>Actinomycetota</taxon>
        <taxon>Actinomycetes</taxon>
        <taxon>Streptosporangiales</taxon>
        <taxon>Streptosporangiaceae</taxon>
        <taxon>Nonomuraea</taxon>
    </lineage>
</organism>
<feature type="repeat" description="WD" evidence="3">
    <location>
        <begin position="1145"/>
        <end position="1186"/>
    </location>
</feature>
<feature type="repeat" description="WD" evidence="3">
    <location>
        <begin position="1017"/>
        <end position="1058"/>
    </location>
</feature>
<reference evidence="6" key="1">
    <citation type="submission" date="2022-06" db="EMBL/GenBank/DDBJ databases">
        <title>Sequencing the genomes of 1000 actinobacteria strains.</title>
        <authorList>
            <person name="Klenk H.-P."/>
        </authorList>
    </citation>
    <scope>NUCLEOTIDE SEQUENCE</scope>
    <source>
        <strain evidence="6">DSM 46694</strain>
    </source>
</reference>
<dbReference type="CDD" id="cd00267">
    <property type="entry name" value="ABC_ATPase"/>
    <property type="match status" value="1"/>
</dbReference>
<feature type="domain" description="Novel STAND NTPase 1" evidence="5">
    <location>
        <begin position="100"/>
        <end position="498"/>
    </location>
</feature>
<name>A0A9X2K2F8_9ACTN</name>
<dbReference type="PROSITE" id="PS50294">
    <property type="entry name" value="WD_REPEATS_REGION"/>
    <property type="match status" value="13"/>
</dbReference>
<dbReference type="PANTHER" id="PTHR19848:SF8">
    <property type="entry name" value="F-BOX AND WD REPEAT DOMAIN CONTAINING 7"/>
    <property type="match status" value="1"/>
</dbReference>
<keyword evidence="7" id="KW-1185">Reference proteome</keyword>
<feature type="repeat" description="WD" evidence="3">
    <location>
        <begin position="679"/>
        <end position="720"/>
    </location>
</feature>
<dbReference type="PRINTS" id="PR00320">
    <property type="entry name" value="GPROTEINBRPT"/>
</dbReference>
<dbReference type="Pfam" id="PF00400">
    <property type="entry name" value="WD40"/>
    <property type="match status" value="13"/>
</dbReference>
<feature type="repeat" description="WD" evidence="3">
    <location>
        <begin position="765"/>
        <end position="806"/>
    </location>
</feature>
<feature type="repeat" description="WD" evidence="3">
    <location>
        <begin position="636"/>
        <end position="677"/>
    </location>
</feature>
<accession>A0A9X2K2F8</accession>
<dbReference type="AlphaFoldDB" id="A0A9X2K2F8"/>
<protein>
    <submittedName>
        <fullName evidence="6">WD40 repeat protein</fullName>
    </submittedName>
</protein>
<evidence type="ECO:0000313" key="6">
    <source>
        <dbReference type="EMBL" id="MCP2357025.1"/>
    </source>
</evidence>
<dbReference type="InterPro" id="IPR015943">
    <property type="entry name" value="WD40/YVTN_repeat-like_dom_sf"/>
</dbReference>
<feature type="repeat" description="WD" evidence="3">
    <location>
        <begin position="1103"/>
        <end position="1144"/>
    </location>
</feature>
<keyword evidence="2" id="KW-0677">Repeat</keyword>
<feature type="repeat" description="WD" evidence="3">
    <location>
        <begin position="851"/>
        <end position="892"/>
    </location>
</feature>
<comment type="caution">
    <text evidence="6">The sequence shown here is derived from an EMBL/GenBank/DDBJ whole genome shotgun (WGS) entry which is preliminary data.</text>
</comment>
<sequence length="1253" mass="133548">MGRPERALDPTAGPVQRLAHELRGLRDSAGRPSYRTMAKAAHYSMTALAEAAGGERLPSLAVTLAYVTACGGDRTAWEKRWREAEAELTGSNAGGDTTAPYPGLAAYGPQDADRYFGRERLVEHVVHQVTGRPVVAVFGASGSGKSSLIRAGLLPASRSHPAFSGHEWSWILLTPTRSPIQELACAVADWSGREPRNEPSRGEPSRGEHGRGEHGWLDRTLRLADPGGDKRVLLVVDQFEELFTLCPDPAERTAFIDELLDAALGAERVATVVLGIRADFYGHCATHPALAEVLSQDTHVLVAPMTRTELRSAITQPALRAGLTIERDLTTTLLADIADEPGGLPLLSHALLETWRRRRGTTLTLTGYHACGGAHGALAQTAERTYAGFDDPQKDAARRVFLRLTALGDGTEDTRRRAAHTELATIADQATVTGVLNRLAAARLVVIGEDSVEVAHEALIRAWPRLRRWLTDDRDGLMLHRRLTDATQLWQSADRDPDLLYRAAQLDQATAWAELPDHATALNAGERDFLDEAIRLRDKQIRARKRRASRIRVVTAAVVALLAAATLITVIQRNDAREAHRGAVARQLVAEATALREVDPLRAAQLSLASWRIAPDLPATRNSLISTQAVTLPTRIPGHSGEVRDVAFSPDGHLMATASDKGTVRMWNASTHQPLGPPLTGHTAMVNGAAFSPDGTMLVTASTDQTLRLWDVTGRRTAGEPLTGHTGVVTGVAFSPDGRLVVSAGADGTLRVWNPATRLAVGKPLTGHDGPITAVTISPDGSTIASSGNDKTVRLWNLTTRRPIGRPLTGHTSLTNGVAFSPDGRILASTSGDKSVRLWNVATGTPAGDPLHGHTNVTYGVAFSPDGRILASSGWDKTVRLWDVATRRPLGTPLTGSTSSVFNISFSPDGSALGGGDSDGSLLIWRLRTTLLPGHTDAVYAVALGPGGVAATASDDRTVRLWGISGNQPLGPPLTGHTAEVRAMAFGPRGDLLVTGSWDGTLRLWDTTSRKQLGAPLTGHTGWIRGVAISPDEALIATAGMDTTVRLWDTATREQLGTPLAGHTNSVTGVAFSPDGRTLATAANDTTVRLWDVTTRTPLGDPLTGHTSAVRDVAFSPDGATLATVGDDKTVRLWDTGSRTRIAALTGHTAEVLKVAFSPDGHELASTGLDKTVRLWDLRSRSATATFTASTGLAGVAYVPGGLLTGGVTGDLLRWTTDVKHAAAHVCTATRADLTDEEWHRHVPSWPNQPLCH</sequence>
<feature type="repeat" description="WD" evidence="3">
    <location>
        <begin position="808"/>
        <end position="849"/>
    </location>
</feature>
<evidence type="ECO:0000256" key="2">
    <source>
        <dbReference type="ARBA" id="ARBA00022737"/>
    </source>
</evidence>
<feature type="repeat" description="WD" evidence="3">
    <location>
        <begin position="722"/>
        <end position="754"/>
    </location>
</feature>
<dbReference type="Proteomes" id="UP001139648">
    <property type="component" value="Unassembled WGS sequence"/>
</dbReference>
<dbReference type="SUPFAM" id="SSF52540">
    <property type="entry name" value="P-loop containing nucleoside triphosphate hydrolases"/>
    <property type="match status" value="1"/>
</dbReference>
<dbReference type="InterPro" id="IPR019775">
    <property type="entry name" value="WD40_repeat_CS"/>
</dbReference>
<dbReference type="EMBL" id="JAMZEB010000002">
    <property type="protein sequence ID" value="MCP2357025.1"/>
    <property type="molecule type" value="Genomic_DNA"/>
</dbReference>
<dbReference type="SMART" id="SM00320">
    <property type="entry name" value="WD40"/>
    <property type="match status" value="14"/>
</dbReference>
<feature type="repeat" description="WD" evidence="3">
    <location>
        <begin position="932"/>
        <end position="972"/>
    </location>
</feature>
<dbReference type="InterPro" id="IPR001680">
    <property type="entry name" value="WD40_rpt"/>
</dbReference>
<dbReference type="PANTHER" id="PTHR19848">
    <property type="entry name" value="WD40 REPEAT PROTEIN"/>
    <property type="match status" value="1"/>
</dbReference>
<dbReference type="RefSeq" id="WP_253744171.1">
    <property type="nucleotide sequence ID" value="NZ_BAABKA010000103.1"/>
</dbReference>
<dbReference type="Pfam" id="PF20703">
    <property type="entry name" value="nSTAND1"/>
    <property type="match status" value="1"/>
</dbReference>
<proteinExistence type="predicted"/>
<feature type="repeat" description="WD" evidence="3">
    <location>
        <begin position="974"/>
        <end position="1015"/>
    </location>
</feature>
<dbReference type="Gene3D" id="2.130.10.10">
    <property type="entry name" value="YVTN repeat-like/Quinoprotein amine dehydrogenase"/>
    <property type="match status" value="6"/>
</dbReference>